<dbReference type="AlphaFoldDB" id="A2CA64"/>
<feature type="domain" description="Methyltransferase" evidence="1">
    <location>
        <begin position="187"/>
        <end position="284"/>
    </location>
</feature>
<evidence type="ECO:0000259" key="1">
    <source>
        <dbReference type="Pfam" id="PF13649"/>
    </source>
</evidence>
<dbReference type="Gene3D" id="3.40.50.150">
    <property type="entry name" value="Vaccinia Virus protein VP39"/>
    <property type="match status" value="1"/>
</dbReference>
<proteinExistence type="predicted"/>
<evidence type="ECO:0000313" key="3">
    <source>
        <dbReference type="Proteomes" id="UP000002274"/>
    </source>
</evidence>
<dbReference type="InterPro" id="IPR029063">
    <property type="entry name" value="SAM-dependent_MTases_sf"/>
</dbReference>
<dbReference type="PANTHER" id="PTHR43591">
    <property type="entry name" value="METHYLTRANSFERASE"/>
    <property type="match status" value="1"/>
</dbReference>
<evidence type="ECO:0000313" key="2">
    <source>
        <dbReference type="EMBL" id="ABM78374.1"/>
    </source>
</evidence>
<dbReference type="HOGENOM" id="CLU_037171_0_0_3"/>
<protein>
    <submittedName>
        <fullName evidence="2">SAM (And some other nucleotide) binding motif:Generic methyl-transferase</fullName>
    </submittedName>
</protein>
<dbReference type="BioCyc" id="PMAR59922:G1G80-1418-MONOMER"/>
<accession>A2CA64</accession>
<name>A2CA64_PROM3</name>
<dbReference type="RefSeq" id="WP_011826263.1">
    <property type="nucleotide sequence ID" value="NC_008820.1"/>
</dbReference>
<dbReference type="CDD" id="cd02440">
    <property type="entry name" value="AdoMet_MTases"/>
    <property type="match status" value="1"/>
</dbReference>
<dbReference type="SUPFAM" id="SSF53335">
    <property type="entry name" value="S-adenosyl-L-methionine-dependent methyltransferases"/>
    <property type="match status" value="1"/>
</dbReference>
<dbReference type="EMBL" id="CP000554">
    <property type="protein sequence ID" value="ABM78374.1"/>
    <property type="molecule type" value="Genomic_DNA"/>
</dbReference>
<sequence length="357" mass="40786">MAQPSLTKFAYQTLQQSKTLAGLAHKELSTKLMELLAPDAMPSIEPIPRELLMELRSSMSALEQLDWHEAEQGIYPKTQLFEAPWLEWASRYPLVWLDLPSTWQRRKARNIHDLPNDVDSEIYPDYYLQNFHHQTDGYLSDHSAELYDLQVEILFNGTADSMRRRVLAPLKRGLKRFQSRSSASLRVLDVATGTGRTLQQIRSALPKVELLGLDLSAAYLRQASRSLNSRNGELAQLVRGNAEQLPFADQSVQGITCVFLFHELPSSARQNVLDECWRVLEPGGVLVLADSVQMEDSPKFIPAMENFRRIFHEPYYRDYISDNIEARFQASGFEGIAAESHFMTRVWTAFKPLKNNA</sequence>
<dbReference type="PANTHER" id="PTHR43591:SF110">
    <property type="entry name" value="RHODANESE DOMAIN-CONTAINING PROTEIN"/>
    <property type="match status" value="1"/>
</dbReference>
<dbReference type="Proteomes" id="UP000002274">
    <property type="component" value="Chromosome"/>
</dbReference>
<reference evidence="2 3" key="1">
    <citation type="journal article" date="2007" name="PLoS Genet.">
        <title>Patterns and implications of gene gain and loss in the evolution of Prochlorococcus.</title>
        <authorList>
            <person name="Kettler G.C."/>
            <person name="Martiny A.C."/>
            <person name="Huang K."/>
            <person name="Zucker J."/>
            <person name="Coleman M.L."/>
            <person name="Rodrigue S."/>
            <person name="Chen F."/>
            <person name="Lapidus A."/>
            <person name="Ferriera S."/>
            <person name="Johnson J."/>
            <person name="Steglich C."/>
            <person name="Church G.M."/>
            <person name="Richardson P."/>
            <person name="Chisholm S.W."/>
        </authorList>
    </citation>
    <scope>NUCLEOTIDE SEQUENCE [LARGE SCALE GENOMIC DNA]</scope>
    <source>
        <strain evidence="2 3">MIT 9303</strain>
    </source>
</reference>
<gene>
    <name evidence="2" type="ordered locus">P9303_16301</name>
</gene>
<dbReference type="KEGG" id="pmf:P9303_16301"/>
<organism evidence="2 3">
    <name type="scientific">Prochlorococcus marinus (strain MIT 9303)</name>
    <dbReference type="NCBI Taxonomy" id="59922"/>
    <lineage>
        <taxon>Bacteria</taxon>
        <taxon>Bacillati</taxon>
        <taxon>Cyanobacteriota</taxon>
        <taxon>Cyanophyceae</taxon>
        <taxon>Synechococcales</taxon>
        <taxon>Prochlorococcaceae</taxon>
        <taxon>Prochlorococcus</taxon>
    </lineage>
</organism>
<dbReference type="GO" id="GO:0016740">
    <property type="term" value="F:transferase activity"/>
    <property type="evidence" value="ECO:0007669"/>
    <property type="project" value="UniProtKB-KW"/>
</dbReference>
<dbReference type="InterPro" id="IPR041698">
    <property type="entry name" value="Methyltransf_25"/>
</dbReference>
<dbReference type="STRING" id="59922.P9303_16301"/>
<dbReference type="Pfam" id="PF13649">
    <property type="entry name" value="Methyltransf_25"/>
    <property type="match status" value="1"/>
</dbReference>
<keyword evidence="2" id="KW-0808">Transferase</keyword>